<dbReference type="CDD" id="cd04867">
    <property type="entry name" value="TGS_YchF_OLA1"/>
    <property type="match status" value="1"/>
</dbReference>
<dbReference type="GO" id="GO:0005737">
    <property type="term" value="C:cytoplasm"/>
    <property type="evidence" value="ECO:0007669"/>
    <property type="project" value="TreeGrafter"/>
</dbReference>
<dbReference type="FunFam" id="1.10.150.300:FF:000001">
    <property type="entry name" value="Ribosome-binding ATPase YchF"/>
    <property type="match status" value="1"/>
</dbReference>
<dbReference type="PANTHER" id="PTHR23305:SF18">
    <property type="entry name" value="OBG-TYPE G DOMAIN-CONTAINING PROTEIN"/>
    <property type="match status" value="1"/>
</dbReference>
<dbReference type="GO" id="GO:0005525">
    <property type="term" value="F:GTP binding"/>
    <property type="evidence" value="ECO:0007669"/>
    <property type="project" value="InterPro"/>
</dbReference>
<proteinExistence type="inferred from homology"/>
<dbReference type="PATRIC" id="fig|1618642.3.peg.119"/>
<sequence>MALSIGIVGLPNVGKSTLFNALTKKGIEAANYPFCTIEPNVGVVKVPDERLEKMVAISNSKKIIPTIIEFVDIAGIVKDAHKGEGLGNKFLSHIRECDAICEVVRSFKNGKIIHVNDKVDPNADKETINMELIFADLSSVEKRLDKVSREAKTGNKEQIKMKEILEKLKSGMDASKAAREIALDDEEKLLIKDLNLLTLKPLLYVLNVDDSDNEEFTEGEESVIKINAKIEEEIINLPEEDRLEFIKELGLDESGLDKLIKAAYKLLNLITFFTTGPEETHAWTIKQGSKAPQAAGVIHTDFEKGFIRAEVMSFDNFVAAGGEAKAREKGLIKIEGKDYVMQDGDICHFLFNK</sequence>
<dbReference type="GO" id="GO:0046872">
    <property type="term" value="F:metal ion binding"/>
    <property type="evidence" value="ECO:0007669"/>
    <property type="project" value="UniProtKB-KW"/>
</dbReference>
<dbReference type="Proteomes" id="UP000034137">
    <property type="component" value="Unassembled WGS sequence"/>
</dbReference>
<evidence type="ECO:0000313" key="10">
    <source>
        <dbReference type="Proteomes" id="UP000034137"/>
    </source>
</evidence>
<dbReference type="PANTHER" id="PTHR23305">
    <property type="entry name" value="OBG GTPASE FAMILY"/>
    <property type="match status" value="1"/>
</dbReference>
<dbReference type="InterPro" id="IPR012676">
    <property type="entry name" value="TGS-like"/>
</dbReference>
<keyword evidence="5" id="KW-0460">Magnesium</keyword>
<dbReference type="Pfam" id="PF06071">
    <property type="entry name" value="YchF-GTPase_C"/>
    <property type="match status" value="1"/>
</dbReference>
<organism evidence="9 10">
    <name type="scientific">Candidatus Falkowbacteria bacterium GW2011_GWF2_39_8</name>
    <dbReference type="NCBI Taxonomy" id="1618642"/>
    <lineage>
        <taxon>Bacteria</taxon>
        <taxon>Candidatus Falkowiibacteriota</taxon>
    </lineage>
</organism>
<dbReference type="Gene3D" id="1.10.150.300">
    <property type="entry name" value="TGS-like domain"/>
    <property type="match status" value="1"/>
</dbReference>
<dbReference type="Gene3D" id="3.40.50.300">
    <property type="entry name" value="P-loop containing nucleotide triphosphate hydrolases"/>
    <property type="match status" value="1"/>
</dbReference>
<dbReference type="SUPFAM" id="SSF52540">
    <property type="entry name" value="P-loop containing nucleoside triphosphate hydrolases"/>
    <property type="match status" value="1"/>
</dbReference>
<dbReference type="GO" id="GO:0016887">
    <property type="term" value="F:ATP hydrolysis activity"/>
    <property type="evidence" value="ECO:0007669"/>
    <property type="project" value="UniProtKB-UniRule"/>
</dbReference>
<dbReference type="GO" id="GO:0043023">
    <property type="term" value="F:ribosomal large subunit binding"/>
    <property type="evidence" value="ECO:0007669"/>
    <property type="project" value="UniProtKB-UniRule"/>
</dbReference>
<dbReference type="GO" id="GO:0005524">
    <property type="term" value="F:ATP binding"/>
    <property type="evidence" value="ECO:0007669"/>
    <property type="project" value="UniProtKB-UniRule"/>
</dbReference>
<feature type="binding site" evidence="6">
    <location>
        <begin position="12"/>
        <end position="17"/>
    </location>
    <ligand>
        <name>ATP</name>
        <dbReference type="ChEBI" id="CHEBI:30616"/>
    </ligand>
</feature>
<dbReference type="AlphaFoldDB" id="A0A0G0T7I9"/>
<dbReference type="InterPro" id="IPR006073">
    <property type="entry name" value="GTP-bd"/>
</dbReference>
<dbReference type="InterPro" id="IPR012675">
    <property type="entry name" value="Beta-grasp_dom_sf"/>
</dbReference>
<evidence type="ECO:0000256" key="1">
    <source>
        <dbReference type="ARBA" id="ARBA00001946"/>
    </source>
</evidence>
<dbReference type="PROSITE" id="PS51710">
    <property type="entry name" value="G_OBG"/>
    <property type="match status" value="1"/>
</dbReference>
<dbReference type="FunFam" id="3.10.20.30:FF:000001">
    <property type="entry name" value="Ribosome-binding ATPase YchF"/>
    <property type="match status" value="1"/>
</dbReference>
<protein>
    <recommendedName>
        <fullName evidence="6">Ribosome-binding ATPase YchF</fullName>
    </recommendedName>
</protein>
<keyword evidence="4 6" id="KW-0067">ATP-binding</keyword>
<dbReference type="InterPro" id="IPR004095">
    <property type="entry name" value="TGS"/>
</dbReference>
<comment type="similarity">
    <text evidence="6">Belongs to the TRAFAC class OBG-HflX-like GTPase superfamily. OBG GTPase family. YchF/OLA1 subfamily.</text>
</comment>
<dbReference type="SUPFAM" id="SSF81271">
    <property type="entry name" value="TGS-like"/>
    <property type="match status" value="1"/>
</dbReference>
<keyword evidence="3 6" id="KW-0547">Nucleotide-binding</keyword>
<evidence type="ECO:0000259" key="8">
    <source>
        <dbReference type="PROSITE" id="PS51880"/>
    </source>
</evidence>
<evidence type="ECO:0000256" key="5">
    <source>
        <dbReference type="ARBA" id="ARBA00022842"/>
    </source>
</evidence>
<dbReference type="Gene3D" id="3.10.20.30">
    <property type="match status" value="1"/>
</dbReference>
<dbReference type="PROSITE" id="PS51880">
    <property type="entry name" value="TGS"/>
    <property type="match status" value="1"/>
</dbReference>
<reference evidence="9 10" key="1">
    <citation type="journal article" date="2015" name="Nature">
        <title>rRNA introns, odd ribosomes, and small enigmatic genomes across a large radiation of phyla.</title>
        <authorList>
            <person name="Brown C.T."/>
            <person name="Hug L.A."/>
            <person name="Thomas B.C."/>
            <person name="Sharon I."/>
            <person name="Castelle C.J."/>
            <person name="Singh A."/>
            <person name="Wilkins M.J."/>
            <person name="Williams K.H."/>
            <person name="Banfield J.F."/>
        </authorList>
    </citation>
    <scope>NUCLEOTIDE SEQUENCE [LARGE SCALE GENOMIC DNA]</scope>
</reference>
<dbReference type="CDD" id="cd01900">
    <property type="entry name" value="YchF"/>
    <property type="match status" value="1"/>
</dbReference>
<comment type="function">
    <text evidence="6">ATPase that binds to both the 70S ribosome and the 50S ribosomal subunit in a nucleotide-independent manner.</text>
</comment>
<evidence type="ECO:0000313" key="9">
    <source>
        <dbReference type="EMBL" id="KKR33812.1"/>
    </source>
</evidence>
<dbReference type="InterPro" id="IPR041706">
    <property type="entry name" value="YchF_N"/>
</dbReference>
<dbReference type="InterPro" id="IPR023192">
    <property type="entry name" value="TGS-like_dom_sf"/>
</dbReference>
<dbReference type="Pfam" id="PF01926">
    <property type="entry name" value="MMR_HSR1"/>
    <property type="match status" value="1"/>
</dbReference>
<accession>A0A0G0T7I9</accession>
<dbReference type="PIRSF" id="PIRSF006641">
    <property type="entry name" value="CHP00092"/>
    <property type="match status" value="1"/>
</dbReference>
<feature type="domain" description="TGS" evidence="8">
    <location>
        <begin position="268"/>
        <end position="351"/>
    </location>
</feature>
<comment type="caution">
    <text evidence="9">The sequence shown here is derived from an EMBL/GenBank/DDBJ whole genome shotgun (WGS) entry which is preliminary data.</text>
</comment>
<evidence type="ECO:0000256" key="3">
    <source>
        <dbReference type="ARBA" id="ARBA00022741"/>
    </source>
</evidence>
<evidence type="ECO:0000256" key="4">
    <source>
        <dbReference type="ARBA" id="ARBA00022840"/>
    </source>
</evidence>
<evidence type="ECO:0000256" key="2">
    <source>
        <dbReference type="ARBA" id="ARBA00022723"/>
    </source>
</evidence>
<evidence type="ECO:0000256" key="6">
    <source>
        <dbReference type="HAMAP-Rule" id="MF_00944"/>
    </source>
</evidence>
<keyword evidence="2" id="KW-0479">Metal-binding</keyword>
<dbReference type="HAMAP" id="MF_00944">
    <property type="entry name" value="YchF_OLA1_ATPase"/>
    <property type="match status" value="1"/>
</dbReference>
<dbReference type="EMBL" id="LBXO01000003">
    <property type="protein sequence ID" value="KKR33812.1"/>
    <property type="molecule type" value="Genomic_DNA"/>
</dbReference>
<evidence type="ECO:0000259" key="7">
    <source>
        <dbReference type="PROSITE" id="PS51710"/>
    </source>
</evidence>
<dbReference type="NCBIfam" id="TIGR00092">
    <property type="entry name" value="redox-regulated ATPase YchF"/>
    <property type="match status" value="1"/>
</dbReference>
<gene>
    <name evidence="6" type="primary">ychF</name>
    <name evidence="9" type="ORF">UT64_C0003G0033</name>
</gene>
<comment type="cofactor">
    <cofactor evidence="1">
        <name>Mg(2+)</name>
        <dbReference type="ChEBI" id="CHEBI:18420"/>
    </cofactor>
</comment>
<dbReference type="InterPro" id="IPR013029">
    <property type="entry name" value="YchF_C"/>
</dbReference>
<dbReference type="PRINTS" id="PR00326">
    <property type="entry name" value="GTP1OBG"/>
</dbReference>
<name>A0A0G0T7I9_9BACT</name>
<dbReference type="InterPro" id="IPR027417">
    <property type="entry name" value="P-loop_NTPase"/>
</dbReference>
<feature type="domain" description="OBG-type G" evidence="7">
    <location>
        <begin position="3"/>
        <end position="268"/>
    </location>
</feature>
<dbReference type="InterPro" id="IPR004396">
    <property type="entry name" value="ATPase_YchF/OLA1"/>
</dbReference>
<dbReference type="InterPro" id="IPR031167">
    <property type="entry name" value="G_OBG"/>
</dbReference>